<dbReference type="InParanoid" id="A0A1Y1M914"/>
<dbReference type="InterPro" id="IPR039353">
    <property type="entry name" value="TF_Adf1"/>
</dbReference>
<evidence type="ECO:0000259" key="2">
    <source>
        <dbReference type="PROSITE" id="PS51029"/>
    </source>
</evidence>
<dbReference type="Proteomes" id="UP000327044">
    <property type="component" value="Unassembled WGS sequence"/>
</dbReference>
<evidence type="ECO:0000256" key="1">
    <source>
        <dbReference type="SAM" id="MobiDB-lite"/>
    </source>
</evidence>
<evidence type="ECO:0000313" key="5">
    <source>
        <dbReference type="EMBL" id="KAB0801569.1"/>
    </source>
</evidence>
<dbReference type="EMBL" id="VVIM01000001">
    <property type="protein sequence ID" value="KAB0804104.1"/>
    <property type="molecule type" value="Genomic_DNA"/>
</dbReference>
<dbReference type="GO" id="GO:0006357">
    <property type="term" value="P:regulation of transcription by RNA polymerase II"/>
    <property type="evidence" value="ECO:0007669"/>
    <property type="project" value="TreeGrafter"/>
</dbReference>
<dbReference type="Pfam" id="PF10545">
    <property type="entry name" value="MADF_DNA_bdg"/>
    <property type="match status" value="1"/>
</dbReference>
<dbReference type="InterPro" id="IPR006578">
    <property type="entry name" value="MADF-dom"/>
</dbReference>
<dbReference type="EMBL" id="GEZM01037095">
    <property type="protein sequence ID" value="JAV82184.1"/>
    <property type="molecule type" value="Transcribed_RNA"/>
</dbReference>
<dbReference type="EMBL" id="VVIM01000002">
    <property type="protein sequence ID" value="KAB0801567.1"/>
    <property type="molecule type" value="Genomic_DNA"/>
</dbReference>
<dbReference type="EMBL" id="GEZM01037092">
    <property type="protein sequence ID" value="JAV82190.1"/>
    <property type="molecule type" value="Transcribed_RNA"/>
</dbReference>
<evidence type="ECO:0000313" key="6">
    <source>
        <dbReference type="EMBL" id="KAB0804104.1"/>
    </source>
</evidence>
<protein>
    <recommendedName>
        <fullName evidence="2">MADF domain-containing protein</fullName>
    </recommendedName>
</protein>
<feature type="domain" description="MADF" evidence="2">
    <location>
        <begin position="21"/>
        <end position="112"/>
    </location>
</feature>
<dbReference type="PROSITE" id="PS51029">
    <property type="entry name" value="MADF"/>
    <property type="match status" value="1"/>
</dbReference>
<reference evidence="3" key="1">
    <citation type="journal article" date="2016" name="Sci. Rep.">
        <title>Molecular characterization of firefly nuptial gifts: a multi-omics approach sheds light on postcopulatory sexual selection.</title>
        <authorList>
            <person name="Al-Wathiqui N."/>
            <person name="Fallon T.R."/>
            <person name="South A."/>
            <person name="Weng J.K."/>
            <person name="Lewis S.M."/>
        </authorList>
    </citation>
    <scope>NUCLEOTIDE SEQUENCE</scope>
</reference>
<dbReference type="GO" id="GO:0005667">
    <property type="term" value="C:transcription regulator complex"/>
    <property type="evidence" value="ECO:0007669"/>
    <property type="project" value="TreeGrafter"/>
</dbReference>
<evidence type="ECO:0000313" key="4">
    <source>
        <dbReference type="EMBL" id="KAB0801567.1"/>
    </source>
</evidence>
<dbReference type="EMBL" id="GEZM01037091">
    <property type="protein sequence ID" value="JAV82193.1"/>
    <property type="molecule type" value="Transcribed_RNA"/>
</dbReference>
<sequence>MNCIESESEVVIEIPEFNEELFLKCICNYPAIYNPSSKAYSNRMLKETAYENIARTMLTTVDICKRKWKSLKEKYNREKHKLEMMSRSGAPAFQTNKWQFMSFFEYMYDDVTPRSTQSSSLSDTGRSSIELEEAADVTLVPSNEMSSSVLPSTSACSTPPRRTQKRKITQDNGKDPVIEILSKVSNSIEKVSNSAVANDKFTDFARYLCAELREWPYDKANEFMDETLIRLLQTKRKIV</sequence>
<keyword evidence="7" id="KW-1185">Reference proteome</keyword>
<dbReference type="SMART" id="SM00595">
    <property type="entry name" value="MADF"/>
    <property type="match status" value="1"/>
</dbReference>
<feature type="compositionally biased region" description="Polar residues" evidence="1">
    <location>
        <begin position="142"/>
        <end position="161"/>
    </location>
</feature>
<organism evidence="3">
    <name type="scientific">Photinus pyralis</name>
    <name type="common">Common eastern firefly</name>
    <name type="synonym">Lampyris pyralis</name>
    <dbReference type="NCBI Taxonomy" id="7054"/>
    <lineage>
        <taxon>Eukaryota</taxon>
        <taxon>Metazoa</taxon>
        <taxon>Ecdysozoa</taxon>
        <taxon>Arthropoda</taxon>
        <taxon>Hexapoda</taxon>
        <taxon>Insecta</taxon>
        <taxon>Pterygota</taxon>
        <taxon>Neoptera</taxon>
        <taxon>Endopterygota</taxon>
        <taxon>Coleoptera</taxon>
        <taxon>Polyphaga</taxon>
        <taxon>Elateriformia</taxon>
        <taxon>Elateroidea</taxon>
        <taxon>Lampyridae</taxon>
        <taxon>Lampyrinae</taxon>
        <taxon>Photinus</taxon>
    </lineage>
</organism>
<evidence type="ECO:0000313" key="3">
    <source>
        <dbReference type="EMBL" id="JAV82184.1"/>
    </source>
</evidence>
<dbReference type="EMBL" id="VVIM01000002">
    <property type="protein sequence ID" value="KAB0801569.1"/>
    <property type="molecule type" value="Genomic_DNA"/>
</dbReference>
<name>A0A1Y1M914_PHOPY</name>
<reference evidence="4 7" key="2">
    <citation type="journal article" date="2018" name="Elife">
        <title>Firefly genomes illuminate parallel origins of bioluminescence in beetles.</title>
        <authorList>
            <person name="Fallon T.R."/>
            <person name="Lower S.E."/>
            <person name="Chang C.H."/>
            <person name="Bessho-Uehara M."/>
            <person name="Martin G.J."/>
            <person name="Bewick A.J."/>
            <person name="Behringer M."/>
            <person name="Debat H.J."/>
            <person name="Wong I."/>
            <person name="Day J.C."/>
            <person name="Suvorov A."/>
            <person name="Silva C.J."/>
            <person name="Stanger-Hall K.F."/>
            <person name="Hall D.W."/>
            <person name="Schmitz R.J."/>
            <person name="Nelson D.R."/>
            <person name="Lewis S.M."/>
            <person name="Shigenobu S."/>
            <person name="Bybee S.M."/>
            <person name="Larracuente A.M."/>
            <person name="Oba Y."/>
            <person name="Weng J.K."/>
        </authorList>
    </citation>
    <scope>NUCLEOTIDE SEQUENCE [LARGE SCALE GENOMIC DNA]</scope>
    <source>
        <strain evidence="4">1611_PpyrPB1</strain>
        <tissue evidence="4">Whole body</tissue>
    </source>
</reference>
<dbReference type="GO" id="GO:0005634">
    <property type="term" value="C:nucleus"/>
    <property type="evidence" value="ECO:0007669"/>
    <property type="project" value="TreeGrafter"/>
</dbReference>
<dbReference type="PANTHER" id="PTHR12243">
    <property type="entry name" value="MADF DOMAIN TRANSCRIPTION FACTOR"/>
    <property type="match status" value="1"/>
</dbReference>
<gene>
    <name evidence="6" type="ORF">PPYR_01074</name>
    <name evidence="4" type="ORF">PPYR_03753</name>
    <name evidence="5" type="ORF">PPYR_03755</name>
</gene>
<accession>A0A1Y1M914</accession>
<dbReference type="PANTHER" id="PTHR12243:SF60">
    <property type="entry name" value="SI:CH211-15D5.12-RELATED"/>
    <property type="match status" value="1"/>
</dbReference>
<evidence type="ECO:0000313" key="7">
    <source>
        <dbReference type="Proteomes" id="UP000327044"/>
    </source>
</evidence>
<proteinExistence type="predicted"/>
<dbReference type="AlphaFoldDB" id="A0A1Y1M914"/>
<feature type="region of interest" description="Disordered" evidence="1">
    <location>
        <begin position="142"/>
        <end position="172"/>
    </location>
</feature>
<dbReference type="OrthoDB" id="8195830at2759"/>
<dbReference type="EMBL" id="GEZM01037097">
    <property type="protein sequence ID" value="JAV82180.1"/>
    <property type="molecule type" value="Transcribed_RNA"/>
</dbReference>
<reference evidence="4" key="3">
    <citation type="submission" date="2019-08" db="EMBL/GenBank/DDBJ databases">
        <authorList>
            <consortium name="Photinus pyralis genome working group"/>
            <person name="Fallon T.R."/>
            <person name="Sander Lower S.E."/>
            <person name="Weng J.-K."/>
        </authorList>
    </citation>
    <scope>NUCLEOTIDE SEQUENCE</scope>
    <source>
        <strain evidence="4">1611_PpyrPB1</strain>
        <tissue evidence="4">Whole body</tissue>
    </source>
</reference>